<sequence length="75" mass="8588">MANKVENIYTDIISSLPPTERLQLATLILNGLAKQQMDREINFVDDSDVWTREDEEDLALFAFQQGVTDLSQEED</sequence>
<accession>A0ABY5ALI7</accession>
<name>A0ABY5ALI7_9CYAN</name>
<keyword evidence="2" id="KW-1185">Reference proteome</keyword>
<protein>
    <submittedName>
        <fullName evidence="1">Uncharacterized protein</fullName>
    </submittedName>
</protein>
<dbReference type="RefSeq" id="WP_252661737.1">
    <property type="nucleotide sequence ID" value="NZ_CP098611.1"/>
</dbReference>
<dbReference type="Proteomes" id="UP001056708">
    <property type="component" value="Chromosome"/>
</dbReference>
<proteinExistence type="predicted"/>
<dbReference type="EMBL" id="CP098611">
    <property type="protein sequence ID" value="USR90072.1"/>
    <property type="molecule type" value="Genomic_DNA"/>
</dbReference>
<evidence type="ECO:0000313" key="2">
    <source>
        <dbReference type="Proteomes" id="UP001056708"/>
    </source>
</evidence>
<reference evidence="1" key="1">
    <citation type="submission" date="2022-06" db="EMBL/GenBank/DDBJ databases">
        <title>Genome sequence of Phormidium yuhuli AB48 isolated from an industrial photobioreactor environment.</title>
        <authorList>
            <person name="Qiu Y."/>
            <person name="Noonan A.J.C."/>
            <person name="Dofher K."/>
            <person name="Koch M."/>
            <person name="Kieft B."/>
            <person name="Lin X."/>
            <person name="Ziels R.M."/>
            <person name="Hallam S.J."/>
        </authorList>
    </citation>
    <scope>NUCLEOTIDE SEQUENCE</scope>
    <source>
        <strain evidence="1">AB48</strain>
    </source>
</reference>
<organism evidence="1 2">
    <name type="scientific">Phormidium yuhuli AB48</name>
    <dbReference type="NCBI Taxonomy" id="2940671"/>
    <lineage>
        <taxon>Bacteria</taxon>
        <taxon>Bacillati</taxon>
        <taxon>Cyanobacteriota</taxon>
        <taxon>Cyanophyceae</taxon>
        <taxon>Oscillatoriophycideae</taxon>
        <taxon>Oscillatoriales</taxon>
        <taxon>Oscillatoriaceae</taxon>
        <taxon>Phormidium</taxon>
        <taxon>Phormidium yuhuli</taxon>
    </lineage>
</organism>
<gene>
    <name evidence="1" type="ORF">NEA10_14615</name>
</gene>
<evidence type="ECO:0000313" key="1">
    <source>
        <dbReference type="EMBL" id="USR90072.1"/>
    </source>
</evidence>